<comment type="caution">
    <text evidence="1">The sequence shown here is derived from an EMBL/GenBank/DDBJ whole genome shotgun (WGS) entry which is preliminary data.</text>
</comment>
<dbReference type="Proteomes" id="UP000236664">
    <property type="component" value="Unassembled WGS sequence"/>
</dbReference>
<protein>
    <submittedName>
        <fullName evidence="1">Uncharacterized protein</fullName>
    </submittedName>
</protein>
<accession>A0A2K0W8H3</accession>
<reference evidence="1 2" key="1">
    <citation type="submission" date="2017-06" db="EMBL/GenBank/DDBJ databases">
        <title>Genome of Fusarium nygamai isolate CS10214.</title>
        <authorList>
            <person name="Gardiner D.M."/>
            <person name="Obanor F."/>
            <person name="Kazan K."/>
        </authorList>
    </citation>
    <scope>NUCLEOTIDE SEQUENCE [LARGE SCALE GENOMIC DNA]</scope>
    <source>
        <strain evidence="1 2">CS10214</strain>
    </source>
</reference>
<dbReference type="EMBL" id="MTQA01000103">
    <property type="protein sequence ID" value="PNP78544.1"/>
    <property type="molecule type" value="Genomic_DNA"/>
</dbReference>
<evidence type="ECO:0000313" key="1">
    <source>
        <dbReference type="EMBL" id="PNP78544.1"/>
    </source>
</evidence>
<sequence length="80" mass="9272">MKPYGRTMRFVDEPDRESEAIPLYKSETEDMIRAVVTELVNLPLHRSIFAFGGFSISDMADVSRYRSRGIEFAVQDIFKH</sequence>
<keyword evidence="2" id="KW-1185">Reference proteome</keyword>
<proteinExistence type="predicted"/>
<name>A0A2K0W8H3_GIBNY</name>
<dbReference type="AlphaFoldDB" id="A0A2K0W8H3"/>
<gene>
    <name evidence="1" type="ORF">FNYG_08092</name>
</gene>
<evidence type="ECO:0000313" key="2">
    <source>
        <dbReference type="Proteomes" id="UP000236664"/>
    </source>
</evidence>
<organism evidence="1 2">
    <name type="scientific">Gibberella nygamai</name>
    <name type="common">Bean root rot disease fungus</name>
    <name type="synonym">Fusarium nygamai</name>
    <dbReference type="NCBI Taxonomy" id="42673"/>
    <lineage>
        <taxon>Eukaryota</taxon>
        <taxon>Fungi</taxon>
        <taxon>Dikarya</taxon>
        <taxon>Ascomycota</taxon>
        <taxon>Pezizomycotina</taxon>
        <taxon>Sordariomycetes</taxon>
        <taxon>Hypocreomycetidae</taxon>
        <taxon>Hypocreales</taxon>
        <taxon>Nectriaceae</taxon>
        <taxon>Fusarium</taxon>
        <taxon>Fusarium fujikuroi species complex</taxon>
    </lineage>
</organism>